<keyword evidence="1" id="KW-0472">Membrane</keyword>
<accession>A0ABQ5LRI1</accession>
<proteinExistence type="predicted"/>
<keyword evidence="3" id="KW-1185">Reference proteome</keyword>
<reference evidence="2" key="1">
    <citation type="journal article" date="2023" name="Int. J. Syst. Evol. Microbiol.">
        <title>Sinisalibacter aestuarii sp. nov., isolated from estuarine sediment of the Arakawa River.</title>
        <authorList>
            <person name="Arafat S.T."/>
            <person name="Hirano S."/>
            <person name="Sato A."/>
            <person name="Takeuchi K."/>
            <person name="Yasuda T."/>
            <person name="Terahara T."/>
            <person name="Hamada M."/>
            <person name="Kobayashi T."/>
        </authorList>
    </citation>
    <scope>NUCLEOTIDE SEQUENCE</scope>
    <source>
        <strain evidence="2">B-399</strain>
    </source>
</reference>
<protein>
    <submittedName>
        <fullName evidence="2">Uncharacterized protein</fullName>
    </submittedName>
</protein>
<evidence type="ECO:0000313" key="3">
    <source>
        <dbReference type="Proteomes" id="UP001144205"/>
    </source>
</evidence>
<keyword evidence="1" id="KW-1133">Transmembrane helix</keyword>
<feature type="transmembrane region" description="Helical" evidence="1">
    <location>
        <begin position="22"/>
        <end position="42"/>
    </location>
</feature>
<evidence type="ECO:0000313" key="2">
    <source>
        <dbReference type="EMBL" id="GKY87617.1"/>
    </source>
</evidence>
<dbReference type="Proteomes" id="UP001144205">
    <property type="component" value="Unassembled WGS sequence"/>
</dbReference>
<sequence length="43" mass="4772">MEQIEHSYRGLSLLMNLNWDRLLYGATIAFALAAGAYVGTLLN</sequence>
<dbReference type="RefSeq" id="WP_281841601.1">
    <property type="nucleotide sequence ID" value="NZ_BROH01000003.1"/>
</dbReference>
<gene>
    <name evidence="2" type="ORF">STA1M1_14860</name>
</gene>
<dbReference type="EMBL" id="BROH01000003">
    <property type="protein sequence ID" value="GKY87617.1"/>
    <property type="molecule type" value="Genomic_DNA"/>
</dbReference>
<evidence type="ECO:0000256" key="1">
    <source>
        <dbReference type="SAM" id="Phobius"/>
    </source>
</evidence>
<keyword evidence="1" id="KW-0812">Transmembrane</keyword>
<comment type="caution">
    <text evidence="2">The sequence shown here is derived from an EMBL/GenBank/DDBJ whole genome shotgun (WGS) entry which is preliminary data.</text>
</comment>
<organism evidence="2 3">
    <name type="scientific">Sinisalibacter aestuarii</name>
    <dbReference type="NCBI Taxonomy" id="2949426"/>
    <lineage>
        <taxon>Bacteria</taxon>
        <taxon>Pseudomonadati</taxon>
        <taxon>Pseudomonadota</taxon>
        <taxon>Alphaproteobacteria</taxon>
        <taxon>Rhodobacterales</taxon>
        <taxon>Roseobacteraceae</taxon>
        <taxon>Sinisalibacter</taxon>
    </lineage>
</organism>
<name>A0ABQ5LRI1_9RHOB</name>